<dbReference type="OrthoDB" id="6335872at2759"/>
<accession>A0A9P0MQ10</accession>
<dbReference type="InterPro" id="IPR011705">
    <property type="entry name" value="BACK"/>
</dbReference>
<protein>
    <recommendedName>
        <fullName evidence="2">BTB domain-containing protein</fullName>
    </recommendedName>
</protein>
<gene>
    <name evidence="3" type="ORF">NEZAVI_LOCUS8322</name>
</gene>
<dbReference type="InterPro" id="IPR000210">
    <property type="entry name" value="BTB/POZ_dom"/>
</dbReference>
<dbReference type="Pfam" id="PF07707">
    <property type="entry name" value="BACK"/>
    <property type="match status" value="1"/>
</dbReference>
<sequence>MFQEVRCEEAPHTVDKMCANDNQPETYQPLLNRLFDSEAGSDVIFLVGPEPETWRFPCHKRVLCEANPVFKAMLENFHENGNAEQTISIQDIDGRAFDLLLRFLYKEDVIIQTVATALSTLYAAQKYLCIELMRECILFLDDALTTGNALQIYEHLRVHSGQRVKGPSAPRYEIVHAETKPGEDFSFILRLLDSLLFNTLLFIDLHAEEILCQENIEDLTLDSLKEILERDTLNVREALVYNTIERWCNRECKRGHFELSQENRRTVLGEDILFSVRYLLMSPDEFISGPMSGNLLSKSETMTLFAYLQNVPVTNTCSTLTDEVIHKMKIKRRPPKDLRIQLGKKHRTGCKKGDKKTKKKKEKNSSSPSCTGSCVADYVLRALSCLFD</sequence>
<evidence type="ECO:0000259" key="2">
    <source>
        <dbReference type="PROSITE" id="PS50097"/>
    </source>
</evidence>
<dbReference type="PROSITE" id="PS50097">
    <property type="entry name" value="BTB"/>
    <property type="match status" value="1"/>
</dbReference>
<dbReference type="Proteomes" id="UP001152798">
    <property type="component" value="Chromosome 4"/>
</dbReference>
<proteinExistence type="predicted"/>
<dbReference type="EMBL" id="OV725080">
    <property type="protein sequence ID" value="CAH1398726.1"/>
    <property type="molecule type" value="Genomic_DNA"/>
</dbReference>
<feature type="region of interest" description="Disordered" evidence="1">
    <location>
        <begin position="341"/>
        <end position="371"/>
    </location>
</feature>
<dbReference type="InterPro" id="IPR011333">
    <property type="entry name" value="SKP1/BTB/POZ_sf"/>
</dbReference>
<reference evidence="3" key="1">
    <citation type="submission" date="2022-01" db="EMBL/GenBank/DDBJ databases">
        <authorList>
            <person name="King R."/>
        </authorList>
    </citation>
    <scope>NUCLEOTIDE SEQUENCE</scope>
</reference>
<dbReference type="PANTHER" id="PTHR45774">
    <property type="entry name" value="BTB/POZ DOMAIN-CONTAINING"/>
    <property type="match status" value="1"/>
</dbReference>
<organism evidence="3 4">
    <name type="scientific">Nezara viridula</name>
    <name type="common">Southern green stink bug</name>
    <name type="synonym">Cimex viridulus</name>
    <dbReference type="NCBI Taxonomy" id="85310"/>
    <lineage>
        <taxon>Eukaryota</taxon>
        <taxon>Metazoa</taxon>
        <taxon>Ecdysozoa</taxon>
        <taxon>Arthropoda</taxon>
        <taxon>Hexapoda</taxon>
        <taxon>Insecta</taxon>
        <taxon>Pterygota</taxon>
        <taxon>Neoptera</taxon>
        <taxon>Paraneoptera</taxon>
        <taxon>Hemiptera</taxon>
        <taxon>Heteroptera</taxon>
        <taxon>Panheteroptera</taxon>
        <taxon>Pentatomomorpha</taxon>
        <taxon>Pentatomoidea</taxon>
        <taxon>Pentatomidae</taxon>
        <taxon>Pentatominae</taxon>
        <taxon>Nezara</taxon>
    </lineage>
</organism>
<dbReference type="GO" id="GO:0022008">
    <property type="term" value="P:neurogenesis"/>
    <property type="evidence" value="ECO:0007669"/>
    <property type="project" value="TreeGrafter"/>
</dbReference>
<dbReference type="Gene3D" id="1.25.40.420">
    <property type="match status" value="1"/>
</dbReference>
<evidence type="ECO:0000256" key="1">
    <source>
        <dbReference type="SAM" id="MobiDB-lite"/>
    </source>
</evidence>
<dbReference type="GO" id="GO:0005829">
    <property type="term" value="C:cytosol"/>
    <property type="evidence" value="ECO:0007669"/>
    <property type="project" value="TreeGrafter"/>
</dbReference>
<dbReference type="Pfam" id="PF00651">
    <property type="entry name" value="BTB"/>
    <property type="match status" value="1"/>
</dbReference>
<feature type="compositionally biased region" description="Basic residues" evidence="1">
    <location>
        <begin position="342"/>
        <end position="362"/>
    </location>
</feature>
<evidence type="ECO:0000313" key="3">
    <source>
        <dbReference type="EMBL" id="CAH1398726.1"/>
    </source>
</evidence>
<name>A0A9P0MQ10_NEZVI</name>
<dbReference type="SUPFAM" id="SSF54695">
    <property type="entry name" value="POZ domain"/>
    <property type="match status" value="1"/>
</dbReference>
<dbReference type="SMART" id="SM00225">
    <property type="entry name" value="BTB"/>
    <property type="match status" value="1"/>
</dbReference>
<dbReference type="AlphaFoldDB" id="A0A9P0MQ10"/>
<feature type="domain" description="BTB" evidence="2">
    <location>
        <begin position="41"/>
        <end position="113"/>
    </location>
</feature>
<keyword evidence="4" id="KW-1185">Reference proteome</keyword>
<dbReference type="Gene3D" id="3.30.710.10">
    <property type="entry name" value="Potassium Channel Kv1.1, Chain A"/>
    <property type="match status" value="1"/>
</dbReference>
<evidence type="ECO:0000313" key="4">
    <source>
        <dbReference type="Proteomes" id="UP001152798"/>
    </source>
</evidence>
<dbReference type="PANTHER" id="PTHR45774:SF4">
    <property type="entry name" value="AXUNDEAD, ISOFORM F"/>
    <property type="match status" value="1"/>
</dbReference>